<feature type="compositionally biased region" description="Polar residues" evidence="1">
    <location>
        <begin position="162"/>
        <end position="178"/>
    </location>
</feature>
<dbReference type="EMBL" id="QVQW01000087">
    <property type="protein sequence ID" value="RKU40920.1"/>
    <property type="molecule type" value="Genomic_DNA"/>
</dbReference>
<feature type="region of interest" description="Disordered" evidence="1">
    <location>
        <begin position="120"/>
        <end position="370"/>
    </location>
</feature>
<gene>
    <name evidence="2" type="ORF">DL546_001167</name>
</gene>
<dbReference type="AlphaFoldDB" id="A0A420XZI9"/>
<feature type="compositionally biased region" description="Basic residues" evidence="1">
    <location>
        <begin position="267"/>
        <end position="284"/>
    </location>
</feature>
<feature type="compositionally biased region" description="Pro residues" evidence="1">
    <location>
        <begin position="143"/>
        <end position="159"/>
    </location>
</feature>
<evidence type="ECO:0000256" key="1">
    <source>
        <dbReference type="SAM" id="MobiDB-lite"/>
    </source>
</evidence>
<feature type="compositionally biased region" description="Basic and acidic residues" evidence="1">
    <location>
        <begin position="120"/>
        <end position="134"/>
    </location>
</feature>
<comment type="caution">
    <text evidence="2">The sequence shown here is derived from an EMBL/GenBank/DDBJ whole genome shotgun (WGS) entry which is preliminary data.</text>
</comment>
<evidence type="ECO:0000313" key="2">
    <source>
        <dbReference type="EMBL" id="RKU40920.1"/>
    </source>
</evidence>
<name>A0A420XZI9_9PEZI</name>
<reference evidence="2 3" key="1">
    <citation type="submission" date="2018-08" db="EMBL/GenBank/DDBJ databases">
        <title>Draft genome of the lignicolous fungus Coniochaeta pulveracea.</title>
        <authorList>
            <person name="Borstlap C.J."/>
            <person name="De Witt R.N."/>
            <person name="Botha A."/>
            <person name="Volschenk H."/>
        </authorList>
    </citation>
    <scope>NUCLEOTIDE SEQUENCE [LARGE SCALE GENOMIC DNA]</scope>
    <source>
        <strain evidence="2 3">CAB683</strain>
    </source>
</reference>
<protein>
    <submittedName>
        <fullName evidence="2">Uncharacterized protein</fullName>
    </submittedName>
</protein>
<accession>A0A420XZI9</accession>
<proteinExistence type="predicted"/>
<sequence>MVRIKYFRTSVTTVHGRQATTFAQERPSQRLSWPVQPSTTSMMASKAAASLGSTIMEPIPPPPPPPPPHLSHFVVVSMPFVGPSPHLYLPPIPHSVPPPPLTFPGQPPPAGIIYIPHLSNRDQRQPPSHHDYIPPRRQGPARGPKPPPRYQTPKMPPPGRANTLSPAASTAEWETNTDLPILSSSSSSSSGSDTPSRAAPIGISVSNSYDFDNEDLAAQRAMREQQADEEEQERIQSLKNEPQRVSRAMSNPTILPSTQNVGERRERKGRVANRLRRRRPHRSTSRPASPKTQESSASLLRADVNWSAVGTVGSAGDGYDSDAEDGSGENGEGSVKSIDSGEMMRLRRRFYGNTGQKKRDEGQTSAQGVA</sequence>
<feature type="compositionally biased region" description="Polar residues" evidence="1">
    <location>
        <begin position="248"/>
        <end position="261"/>
    </location>
</feature>
<feature type="compositionally biased region" description="Basic and acidic residues" evidence="1">
    <location>
        <begin position="233"/>
        <end position="244"/>
    </location>
</feature>
<evidence type="ECO:0000313" key="3">
    <source>
        <dbReference type="Proteomes" id="UP000275385"/>
    </source>
</evidence>
<organism evidence="2 3">
    <name type="scientific">Coniochaeta pulveracea</name>
    <dbReference type="NCBI Taxonomy" id="177199"/>
    <lineage>
        <taxon>Eukaryota</taxon>
        <taxon>Fungi</taxon>
        <taxon>Dikarya</taxon>
        <taxon>Ascomycota</taxon>
        <taxon>Pezizomycotina</taxon>
        <taxon>Sordariomycetes</taxon>
        <taxon>Sordariomycetidae</taxon>
        <taxon>Coniochaetales</taxon>
        <taxon>Coniochaetaceae</taxon>
        <taxon>Coniochaeta</taxon>
    </lineage>
</organism>
<feature type="compositionally biased region" description="Low complexity" evidence="1">
    <location>
        <begin position="183"/>
        <end position="192"/>
    </location>
</feature>
<keyword evidence="3" id="KW-1185">Reference proteome</keyword>
<dbReference type="Proteomes" id="UP000275385">
    <property type="component" value="Unassembled WGS sequence"/>
</dbReference>